<keyword evidence="4 9" id="KW-1003">Cell membrane</keyword>
<evidence type="ECO:0000256" key="5">
    <source>
        <dbReference type="ARBA" id="ARBA00022519"/>
    </source>
</evidence>
<dbReference type="InterPro" id="IPR006144">
    <property type="entry name" value="Secretion_HlyD_CS"/>
</dbReference>
<dbReference type="GO" id="GO:0009306">
    <property type="term" value="P:protein secretion"/>
    <property type="evidence" value="ECO:0007669"/>
    <property type="project" value="InterPro"/>
</dbReference>
<evidence type="ECO:0000256" key="8">
    <source>
        <dbReference type="ARBA" id="ARBA00023136"/>
    </source>
</evidence>
<reference evidence="13 14" key="1">
    <citation type="journal article" date="2014" name="Genome Announc.">
        <title>Draft Genome Sequence of Moraxella bovoculi Strain 237T (ATCC BAA-1259T) Isolated from a Calf with Infectious Bovine Keratoconjunctivitis.</title>
        <authorList>
            <person name="Calcutt M.J."/>
            <person name="Foecking M.F."/>
            <person name="Martin N.T."/>
            <person name="Mhlanga-Mutangadura T."/>
            <person name="Reilly T.J."/>
        </authorList>
    </citation>
    <scope>NUCLEOTIDE SEQUENCE [LARGE SCALE GENOMIC DNA]</scope>
    <source>
        <strain evidence="13 14">237</strain>
    </source>
</reference>
<dbReference type="AlphaFoldDB" id="A0A066UCT1"/>
<evidence type="ECO:0000256" key="10">
    <source>
        <dbReference type="SAM" id="Coils"/>
    </source>
</evidence>
<gene>
    <name evidence="13" type="ORF">MBO_05209</name>
</gene>
<dbReference type="PANTHER" id="PTHR30386">
    <property type="entry name" value="MEMBRANE FUSION SUBUNIT OF EMRAB-TOLC MULTIDRUG EFFLUX PUMP"/>
    <property type="match status" value="1"/>
</dbReference>
<dbReference type="Pfam" id="PF26002">
    <property type="entry name" value="Beta-barrel_AprE"/>
    <property type="match status" value="1"/>
</dbReference>
<dbReference type="Proteomes" id="UP000035860">
    <property type="component" value="Unassembled WGS sequence"/>
</dbReference>
<evidence type="ECO:0000256" key="2">
    <source>
        <dbReference type="ARBA" id="ARBA00009477"/>
    </source>
</evidence>
<feature type="domain" description="CyaD-like alpha-helical hairpin" evidence="11">
    <location>
        <begin position="129"/>
        <end position="325"/>
    </location>
</feature>
<dbReference type="InterPro" id="IPR059040">
    <property type="entry name" value="HH_CyaD-like"/>
</dbReference>
<dbReference type="PANTHER" id="PTHR30386:SF27">
    <property type="entry name" value="MEMBRANE FUSION PROTEIN (MFP) FAMILY PROTEIN"/>
    <property type="match status" value="1"/>
</dbReference>
<evidence type="ECO:0000256" key="3">
    <source>
        <dbReference type="ARBA" id="ARBA00022448"/>
    </source>
</evidence>
<evidence type="ECO:0000256" key="1">
    <source>
        <dbReference type="ARBA" id="ARBA00004377"/>
    </source>
</evidence>
<keyword evidence="5 9" id="KW-0997">Cell inner membrane</keyword>
<feature type="coiled-coil region" evidence="10">
    <location>
        <begin position="265"/>
        <end position="321"/>
    </location>
</feature>
<keyword evidence="14" id="KW-1185">Reference proteome</keyword>
<dbReference type="GO" id="GO:0005886">
    <property type="term" value="C:plasma membrane"/>
    <property type="evidence" value="ECO:0007669"/>
    <property type="project" value="UniProtKB-SubCell"/>
</dbReference>
<protein>
    <recommendedName>
        <fullName evidence="9">Membrane fusion protein (MFP) family protein</fullName>
    </recommendedName>
</protein>
<evidence type="ECO:0000259" key="11">
    <source>
        <dbReference type="Pfam" id="PF25988"/>
    </source>
</evidence>
<dbReference type="InterPro" id="IPR050739">
    <property type="entry name" value="MFP"/>
</dbReference>
<evidence type="ECO:0000313" key="14">
    <source>
        <dbReference type="Proteomes" id="UP000035860"/>
    </source>
</evidence>
<sequence length="475" mass="53286">MFIQALKDFFIRYVTVWRNTWAVRDQLTPPKRTKEELAFLPAHLELTDTPVSSSSKWTARIIMIFVLFALLWSWVGQIDIVATASGKISSGSRSKTIQSLETAIVKAVHVRDGQNIQQGEVLVDLVAVGSDSDVAQSEKALRAAQLSKLRLEAILSALNHRINPKIDLAYAKSLNISESEINEAQTLAQNQYQAWLAQDEQLKLILKGHQAELQSARSQEQKLVAVGAIERQKTDDYRKLKAENFISEHAYLEQESKLLSNQNDLQSTRSQIQKIQAAIMQAEQNRMLYTQNLKRDTLESLRQTNEQINQYTGQANKAKQRQKLLSIKSPVSGTVQELATYTLGGVVQAAQKIMVVVPNDNQVEVEVLVLNKDIGFVKVGQDVIVKVESFPYTRYGYLTGKIKSISHDAVDHQHLGLVYTALVSLDKSTLNIDGATINLTPGMNVTAEIKTGKRRVLDYMLSPLQTKVDESFRER</sequence>
<evidence type="ECO:0000256" key="6">
    <source>
        <dbReference type="ARBA" id="ARBA00022692"/>
    </source>
</evidence>
<evidence type="ECO:0000256" key="7">
    <source>
        <dbReference type="ARBA" id="ARBA00022989"/>
    </source>
</evidence>
<keyword evidence="10" id="KW-0175">Coiled coil</keyword>
<comment type="caution">
    <text evidence="13">The sequence shown here is derived from an EMBL/GenBank/DDBJ whole genome shotgun (WGS) entry which is preliminary data.</text>
</comment>
<evidence type="ECO:0000259" key="12">
    <source>
        <dbReference type="Pfam" id="PF26002"/>
    </source>
</evidence>
<dbReference type="PROSITE" id="PS00543">
    <property type="entry name" value="HLYD_FAMILY"/>
    <property type="match status" value="1"/>
</dbReference>
<keyword evidence="6" id="KW-0812">Transmembrane</keyword>
<organism evidence="13 14">
    <name type="scientific">Moraxella bovoculi 237</name>
    <dbReference type="NCBI Taxonomy" id="743974"/>
    <lineage>
        <taxon>Bacteria</taxon>
        <taxon>Pseudomonadati</taxon>
        <taxon>Pseudomonadota</taxon>
        <taxon>Gammaproteobacteria</taxon>
        <taxon>Moraxellales</taxon>
        <taxon>Moraxellaceae</taxon>
        <taxon>Moraxella</taxon>
    </lineage>
</organism>
<keyword evidence="8" id="KW-0472">Membrane</keyword>
<dbReference type="Gene3D" id="2.40.30.170">
    <property type="match status" value="1"/>
</dbReference>
<dbReference type="InterPro" id="IPR058982">
    <property type="entry name" value="Beta-barrel_AprE"/>
</dbReference>
<comment type="similarity">
    <text evidence="2 9">Belongs to the membrane fusion protein (MFP) (TC 8.A.1) family.</text>
</comment>
<comment type="subcellular location">
    <subcellularLocation>
        <location evidence="1 9">Cell inner membrane</location>
        <topology evidence="1 9">Single-pass membrane protein</topology>
    </subcellularLocation>
</comment>
<dbReference type="InterPro" id="IPR010129">
    <property type="entry name" value="T1SS_HlyD"/>
</dbReference>
<feature type="domain" description="AprE-like beta-barrel" evidence="12">
    <location>
        <begin position="365"/>
        <end position="452"/>
    </location>
</feature>
<dbReference type="eggNOG" id="COG0845">
    <property type="taxonomic scope" value="Bacteria"/>
</dbReference>
<accession>A0A066UCT1</accession>
<evidence type="ECO:0000256" key="9">
    <source>
        <dbReference type="RuleBase" id="RU365093"/>
    </source>
</evidence>
<proteinExistence type="inferred from homology"/>
<evidence type="ECO:0000256" key="4">
    <source>
        <dbReference type="ARBA" id="ARBA00022475"/>
    </source>
</evidence>
<dbReference type="EMBL" id="AOMT01000022">
    <property type="protein sequence ID" value="KDN25181.1"/>
    <property type="molecule type" value="Genomic_DNA"/>
</dbReference>
<dbReference type="RefSeq" id="WP_036365018.1">
    <property type="nucleotide sequence ID" value="NZ_AOMT01000022.1"/>
</dbReference>
<keyword evidence="7" id="KW-1133">Transmembrane helix</keyword>
<dbReference type="PRINTS" id="PR01490">
    <property type="entry name" value="RTXTOXIND"/>
</dbReference>
<dbReference type="Pfam" id="PF25988">
    <property type="entry name" value="HH_CyaD"/>
    <property type="match status" value="1"/>
</dbReference>
<name>A0A066UCT1_9GAMM</name>
<dbReference type="OrthoDB" id="9775513at2"/>
<evidence type="ECO:0000313" key="13">
    <source>
        <dbReference type="EMBL" id="KDN25181.1"/>
    </source>
</evidence>
<dbReference type="NCBIfam" id="TIGR01843">
    <property type="entry name" value="type_I_hlyD"/>
    <property type="match status" value="1"/>
</dbReference>
<keyword evidence="3 9" id="KW-0813">Transport</keyword>